<dbReference type="InterPro" id="IPR022446">
    <property type="entry name" value="MeTrfrase_put"/>
</dbReference>
<dbReference type="Pfam" id="PF05175">
    <property type="entry name" value="MTS"/>
    <property type="match status" value="1"/>
</dbReference>
<evidence type="ECO:0000313" key="8">
    <source>
        <dbReference type="Proteomes" id="UP000540656"/>
    </source>
</evidence>
<name>A0A7Y9S1I0_9ACTN</name>
<dbReference type="CDD" id="cd02440">
    <property type="entry name" value="AdoMet_MTases"/>
    <property type="match status" value="1"/>
</dbReference>
<dbReference type="PANTHER" id="PTHR18895">
    <property type="entry name" value="HEMK METHYLTRANSFERASE"/>
    <property type="match status" value="1"/>
</dbReference>
<accession>A0A7Y9S1I0</accession>
<keyword evidence="8" id="KW-1185">Reference proteome</keyword>
<evidence type="ECO:0000256" key="4">
    <source>
        <dbReference type="ARBA" id="ARBA00022691"/>
    </source>
</evidence>
<dbReference type="NCBIfam" id="TIGR00536">
    <property type="entry name" value="hemK_fam"/>
    <property type="match status" value="1"/>
</dbReference>
<evidence type="ECO:0000256" key="5">
    <source>
        <dbReference type="ARBA" id="ARBA00048391"/>
    </source>
</evidence>
<dbReference type="InterPro" id="IPR004556">
    <property type="entry name" value="HemK-like"/>
</dbReference>
<evidence type="ECO:0000256" key="3">
    <source>
        <dbReference type="ARBA" id="ARBA00022679"/>
    </source>
</evidence>
<gene>
    <name evidence="7" type="ORF">BJ980_002177</name>
</gene>
<organism evidence="7 8">
    <name type="scientific">Nocardioides daedukensis</name>
    <dbReference type="NCBI Taxonomy" id="634462"/>
    <lineage>
        <taxon>Bacteria</taxon>
        <taxon>Bacillati</taxon>
        <taxon>Actinomycetota</taxon>
        <taxon>Actinomycetes</taxon>
        <taxon>Propionibacteriales</taxon>
        <taxon>Nocardioidaceae</taxon>
        <taxon>Nocardioides</taxon>
    </lineage>
</organism>
<dbReference type="PANTHER" id="PTHR18895:SF74">
    <property type="entry name" value="MTRF1L RELEASE FACTOR GLUTAMINE METHYLTRANSFERASE"/>
    <property type="match status" value="1"/>
</dbReference>
<feature type="domain" description="Methyltransferase small" evidence="6">
    <location>
        <begin position="77"/>
        <end position="166"/>
    </location>
</feature>
<dbReference type="SUPFAM" id="SSF53335">
    <property type="entry name" value="S-adenosyl-L-methionine-dependent methyltransferases"/>
    <property type="match status" value="1"/>
</dbReference>
<reference evidence="7 8" key="1">
    <citation type="submission" date="2020-07" db="EMBL/GenBank/DDBJ databases">
        <title>Sequencing the genomes of 1000 actinobacteria strains.</title>
        <authorList>
            <person name="Klenk H.-P."/>
        </authorList>
    </citation>
    <scope>NUCLEOTIDE SEQUENCE [LARGE SCALE GENOMIC DNA]</scope>
    <source>
        <strain evidence="7 8">DSM 23819</strain>
    </source>
</reference>
<dbReference type="NCBIfam" id="TIGR03704">
    <property type="entry name" value="PrmC_rel_meth"/>
    <property type="match status" value="1"/>
</dbReference>
<dbReference type="EMBL" id="JACCAA010000001">
    <property type="protein sequence ID" value="NYG59254.1"/>
    <property type="molecule type" value="Genomic_DNA"/>
</dbReference>
<evidence type="ECO:0000313" key="7">
    <source>
        <dbReference type="EMBL" id="NYG59254.1"/>
    </source>
</evidence>
<dbReference type="Proteomes" id="UP000540656">
    <property type="component" value="Unassembled WGS sequence"/>
</dbReference>
<dbReference type="Gene3D" id="3.40.50.150">
    <property type="entry name" value="Vaccinia Virus protein VP39"/>
    <property type="match status" value="1"/>
</dbReference>
<dbReference type="GO" id="GO:0102559">
    <property type="term" value="F:peptide chain release factor N(5)-glutamine methyltransferase activity"/>
    <property type="evidence" value="ECO:0007669"/>
    <property type="project" value="UniProtKB-EC"/>
</dbReference>
<dbReference type="InterPro" id="IPR029063">
    <property type="entry name" value="SAM-dependent_MTases_sf"/>
</dbReference>
<dbReference type="GO" id="GO:0032259">
    <property type="term" value="P:methylation"/>
    <property type="evidence" value="ECO:0007669"/>
    <property type="project" value="UniProtKB-KW"/>
</dbReference>
<dbReference type="InterPro" id="IPR050320">
    <property type="entry name" value="N5-glutamine_MTase"/>
</dbReference>
<comment type="catalytic activity">
    <reaction evidence="5">
        <text>L-glutaminyl-[peptide chain release factor] + S-adenosyl-L-methionine = N(5)-methyl-L-glutaminyl-[peptide chain release factor] + S-adenosyl-L-homocysteine + H(+)</text>
        <dbReference type="Rhea" id="RHEA:42896"/>
        <dbReference type="Rhea" id="RHEA-COMP:10271"/>
        <dbReference type="Rhea" id="RHEA-COMP:10272"/>
        <dbReference type="ChEBI" id="CHEBI:15378"/>
        <dbReference type="ChEBI" id="CHEBI:30011"/>
        <dbReference type="ChEBI" id="CHEBI:57856"/>
        <dbReference type="ChEBI" id="CHEBI:59789"/>
        <dbReference type="ChEBI" id="CHEBI:61891"/>
        <dbReference type="EC" id="2.1.1.297"/>
    </reaction>
</comment>
<evidence type="ECO:0000256" key="2">
    <source>
        <dbReference type="ARBA" id="ARBA00022603"/>
    </source>
</evidence>
<protein>
    <recommendedName>
        <fullName evidence="1">peptide chain release factor N(5)-glutamine methyltransferase</fullName>
        <ecNumber evidence="1">2.1.1.297</ecNumber>
    </recommendedName>
</protein>
<keyword evidence="2 7" id="KW-0489">Methyltransferase</keyword>
<comment type="caution">
    <text evidence="7">The sequence shown here is derived from an EMBL/GenBank/DDBJ whole genome shotgun (WGS) entry which is preliminary data.</text>
</comment>
<keyword evidence="3 7" id="KW-0808">Transferase</keyword>
<evidence type="ECO:0000259" key="6">
    <source>
        <dbReference type="Pfam" id="PF05175"/>
    </source>
</evidence>
<keyword evidence="4" id="KW-0949">S-adenosyl-L-methionine</keyword>
<proteinExistence type="predicted"/>
<dbReference type="InterPro" id="IPR007848">
    <property type="entry name" value="Small_mtfrase_dom"/>
</dbReference>
<sequence length="257" mass="27329">MTDQAELVRRLRAAGCVFAEEEAEILLESATGDDLEGLLARRVAGEPLEQVVGWARFAGLRVKVRPGVFVPRVRTERLVEVALAHHPRPEVVVDLCCGSGALGLAFLVGVEKSIELHAADLTAEAVDCARDNLEGRGEVHRGDLYAALPDHLRGRIDVLLANTPYVPTSALGLLPPEARLHEPTSALDGGADGLDLARRVLAEANDWLAPGGAVHIEASDDQAPTLVDHAVACGLHAEVDGSVVTATRSTQPRSPRR</sequence>
<dbReference type="AlphaFoldDB" id="A0A7Y9S1I0"/>
<evidence type="ECO:0000256" key="1">
    <source>
        <dbReference type="ARBA" id="ARBA00012771"/>
    </source>
</evidence>
<dbReference type="RefSeq" id="WP_179502326.1">
    <property type="nucleotide sequence ID" value="NZ_JACCAA010000001.1"/>
</dbReference>
<dbReference type="EC" id="2.1.1.297" evidence="1"/>